<sequence length="73" mass="8089">MWHRVKLGVNLALETCFAYPRARIEASCTAHLTLSALRSVSCDNDVSFSLALPASHCVIIRALHLRDPSTLRL</sequence>
<name>A0A8I2Z040_VERLO</name>
<evidence type="ECO:0000313" key="2">
    <source>
        <dbReference type="Proteomes" id="UP000689129"/>
    </source>
</evidence>
<comment type="caution">
    <text evidence="1">The sequence shown here is derived from an EMBL/GenBank/DDBJ whole genome shotgun (WGS) entry which is preliminary data.</text>
</comment>
<gene>
    <name evidence="1" type="ORF">HYQ45_018502</name>
</gene>
<dbReference type="Proteomes" id="UP000689129">
    <property type="component" value="Unassembled WGS sequence"/>
</dbReference>
<dbReference type="AlphaFoldDB" id="A0A8I2Z040"/>
<protein>
    <submittedName>
        <fullName evidence="1">Uncharacterized protein</fullName>
    </submittedName>
</protein>
<accession>A0A8I2Z040</accession>
<dbReference type="EMBL" id="JAEMWZ010000786">
    <property type="protein sequence ID" value="KAG7105804.1"/>
    <property type="molecule type" value="Genomic_DNA"/>
</dbReference>
<proteinExistence type="predicted"/>
<organism evidence="1 2">
    <name type="scientific">Verticillium longisporum</name>
    <name type="common">Verticillium dahliae var. longisporum</name>
    <dbReference type="NCBI Taxonomy" id="100787"/>
    <lineage>
        <taxon>Eukaryota</taxon>
        <taxon>Fungi</taxon>
        <taxon>Dikarya</taxon>
        <taxon>Ascomycota</taxon>
        <taxon>Pezizomycotina</taxon>
        <taxon>Sordariomycetes</taxon>
        <taxon>Hypocreomycetidae</taxon>
        <taxon>Glomerellales</taxon>
        <taxon>Plectosphaerellaceae</taxon>
        <taxon>Verticillium</taxon>
    </lineage>
</organism>
<reference evidence="1" key="1">
    <citation type="journal article" date="2021" name="Mol. Plant Pathol.">
        <title>A 20-kb lineage-specific genomic region tames virulence in pathogenic amphidiploid Verticillium longisporum.</title>
        <authorList>
            <person name="Harting R."/>
            <person name="Starke J."/>
            <person name="Kusch H."/>
            <person name="Poggeler S."/>
            <person name="Maurus I."/>
            <person name="Schluter R."/>
            <person name="Landesfeind M."/>
            <person name="Bulla I."/>
            <person name="Nowrousian M."/>
            <person name="de Jonge R."/>
            <person name="Stahlhut G."/>
            <person name="Hoff K.J."/>
            <person name="Asshauer K.P."/>
            <person name="Thurmer A."/>
            <person name="Stanke M."/>
            <person name="Daniel R."/>
            <person name="Morgenstern B."/>
            <person name="Thomma B.P.H.J."/>
            <person name="Kronstad J.W."/>
            <person name="Braus-Stromeyer S.A."/>
            <person name="Braus G.H."/>
        </authorList>
    </citation>
    <scope>NUCLEOTIDE SEQUENCE</scope>
    <source>
        <strain evidence="1">Vl32</strain>
    </source>
</reference>
<evidence type="ECO:0000313" key="1">
    <source>
        <dbReference type="EMBL" id="KAG7105804.1"/>
    </source>
</evidence>